<dbReference type="PANTHER" id="PTHR42756:SF1">
    <property type="entry name" value="TRANSCRIPTIONAL REPRESSOR OF EMRAB OPERON"/>
    <property type="match status" value="1"/>
</dbReference>
<evidence type="ECO:0000256" key="4">
    <source>
        <dbReference type="SAM" id="MobiDB-lite"/>
    </source>
</evidence>
<feature type="compositionally biased region" description="Acidic residues" evidence="4">
    <location>
        <begin position="164"/>
        <end position="194"/>
    </location>
</feature>
<keyword evidence="2" id="KW-0238">DNA-binding</keyword>
<evidence type="ECO:0000313" key="6">
    <source>
        <dbReference type="EMBL" id="MPN11864.1"/>
    </source>
</evidence>
<dbReference type="SMART" id="SM00347">
    <property type="entry name" value="HTH_MARR"/>
    <property type="match status" value="1"/>
</dbReference>
<feature type="domain" description="HTH marR-type" evidence="5">
    <location>
        <begin position="5"/>
        <end position="147"/>
    </location>
</feature>
<dbReference type="AlphaFoldDB" id="A0A645FHA1"/>
<evidence type="ECO:0000256" key="3">
    <source>
        <dbReference type="ARBA" id="ARBA00023163"/>
    </source>
</evidence>
<proteinExistence type="predicted"/>
<dbReference type="GO" id="GO:0003700">
    <property type="term" value="F:DNA-binding transcription factor activity"/>
    <property type="evidence" value="ECO:0007669"/>
    <property type="project" value="InterPro"/>
</dbReference>
<keyword evidence="3" id="KW-0804">Transcription</keyword>
<organism evidence="6">
    <name type="scientific">bioreactor metagenome</name>
    <dbReference type="NCBI Taxonomy" id="1076179"/>
    <lineage>
        <taxon>unclassified sequences</taxon>
        <taxon>metagenomes</taxon>
        <taxon>ecological metagenomes</taxon>
    </lineage>
</organism>
<accession>A0A645FHA1</accession>
<dbReference type="GO" id="GO:0003677">
    <property type="term" value="F:DNA binding"/>
    <property type="evidence" value="ECO:0007669"/>
    <property type="project" value="UniProtKB-KW"/>
</dbReference>
<evidence type="ECO:0000259" key="5">
    <source>
        <dbReference type="PROSITE" id="PS50995"/>
    </source>
</evidence>
<evidence type="ECO:0000256" key="2">
    <source>
        <dbReference type="ARBA" id="ARBA00023125"/>
    </source>
</evidence>
<dbReference type="InterPro" id="IPR000835">
    <property type="entry name" value="HTH_MarR-typ"/>
</dbReference>
<protein>
    <recommendedName>
        <fullName evidence="5">HTH marR-type domain-containing protein</fullName>
    </recommendedName>
</protein>
<dbReference type="PANTHER" id="PTHR42756">
    <property type="entry name" value="TRANSCRIPTIONAL REGULATOR, MARR"/>
    <property type="match status" value="1"/>
</dbReference>
<comment type="caution">
    <text evidence="6">The sequence shown here is derived from an EMBL/GenBank/DDBJ whole genome shotgun (WGS) entry which is preliminary data.</text>
</comment>
<dbReference type="EMBL" id="VSSQ01058134">
    <property type="protein sequence ID" value="MPN11864.1"/>
    <property type="molecule type" value="Genomic_DNA"/>
</dbReference>
<sequence length="194" mass="22755">MSKNYPQVTSYLYDLMIILHKKIFNPLVISKAIHLTPAQFSVLFYLRRRDNSSVTDVAKYLKISKPNMTPILDALIKKGYLKRTRDEKDRRVIRLHLTASGKHFYENLKAANTHIVEDLFSEYSEEDLEQIMFHSSHLLNLIKNVSELMRDEDFNYEPGKEFELPEETFEDLPLTEEENSESDPNEEDDSEPNP</sequence>
<feature type="region of interest" description="Disordered" evidence="4">
    <location>
        <begin position="156"/>
        <end position="194"/>
    </location>
</feature>
<gene>
    <name evidence="6" type="ORF">SDC9_159172</name>
</gene>
<dbReference type="Pfam" id="PF01047">
    <property type="entry name" value="MarR"/>
    <property type="match status" value="1"/>
</dbReference>
<evidence type="ECO:0000256" key="1">
    <source>
        <dbReference type="ARBA" id="ARBA00023015"/>
    </source>
</evidence>
<dbReference type="PROSITE" id="PS50995">
    <property type="entry name" value="HTH_MARR_2"/>
    <property type="match status" value="1"/>
</dbReference>
<reference evidence="6" key="1">
    <citation type="submission" date="2019-08" db="EMBL/GenBank/DDBJ databases">
        <authorList>
            <person name="Kucharzyk K."/>
            <person name="Murdoch R.W."/>
            <person name="Higgins S."/>
            <person name="Loffler F."/>
        </authorList>
    </citation>
    <scope>NUCLEOTIDE SEQUENCE</scope>
</reference>
<dbReference type="InterPro" id="IPR036390">
    <property type="entry name" value="WH_DNA-bd_sf"/>
</dbReference>
<keyword evidence="1" id="KW-0805">Transcription regulation</keyword>
<dbReference type="InterPro" id="IPR036388">
    <property type="entry name" value="WH-like_DNA-bd_sf"/>
</dbReference>
<dbReference type="SUPFAM" id="SSF46785">
    <property type="entry name" value="Winged helix' DNA-binding domain"/>
    <property type="match status" value="1"/>
</dbReference>
<name>A0A645FHA1_9ZZZZ</name>
<dbReference type="PRINTS" id="PR00598">
    <property type="entry name" value="HTHMARR"/>
</dbReference>
<dbReference type="Gene3D" id="1.10.10.10">
    <property type="entry name" value="Winged helix-like DNA-binding domain superfamily/Winged helix DNA-binding domain"/>
    <property type="match status" value="1"/>
</dbReference>